<dbReference type="SUPFAM" id="SSF81383">
    <property type="entry name" value="F-box domain"/>
    <property type="match status" value="1"/>
</dbReference>
<name>A0A8H6SV95_MYCCL</name>
<dbReference type="InterPro" id="IPR036047">
    <property type="entry name" value="F-box-like_dom_sf"/>
</dbReference>
<accession>A0A8H6SV95</accession>
<evidence type="ECO:0000313" key="3">
    <source>
        <dbReference type="Proteomes" id="UP000613580"/>
    </source>
</evidence>
<protein>
    <recommendedName>
        <fullName evidence="1">F-box domain-containing protein</fullName>
    </recommendedName>
</protein>
<evidence type="ECO:0000259" key="1">
    <source>
        <dbReference type="Pfam" id="PF00646"/>
    </source>
</evidence>
<reference evidence="2" key="1">
    <citation type="submission" date="2020-05" db="EMBL/GenBank/DDBJ databases">
        <title>Mycena genomes resolve the evolution of fungal bioluminescence.</title>
        <authorList>
            <person name="Tsai I.J."/>
        </authorList>
    </citation>
    <scope>NUCLEOTIDE SEQUENCE</scope>
    <source>
        <strain evidence="2">110903Hualien_Pintung</strain>
    </source>
</reference>
<keyword evidence="3" id="KW-1185">Reference proteome</keyword>
<dbReference type="Pfam" id="PF00646">
    <property type="entry name" value="F-box"/>
    <property type="match status" value="1"/>
</dbReference>
<gene>
    <name evidence="2" type="ORF">HMN09_00727900</name>
</gene>
<dbReference type="OrthoDB" id="3232239at2759"/>
<dbReference type="AlphaFoldDB" id="A0A8H6SV95"/>
<organism evidence="2 3">
    <name type="scientific">Mycena chlorophos</name>
    <name type="common">Agaric fungus</name>
    <name type="synonym">Agaricus chlorophos</name>
    <dbReference type="NCBI Taxonomy" id="658473"/>
    <lineage>
        <taxon>Eukaryota</taxon>
        <taxon>Fungi</taxon>
        <taxon>Dikarya</taxon>
        <taxon>Basidiomycota</taxon>
        <taxon>Agaricomycotina</taxon>
        <taxon>Agaricomycetes</taxon>
        <taxon>Agaricomycetidae</taxon>
        <taxon>Agaricales</taxon>
        <taxon>Marasmiineae</taxon>
        <taxon>Mycenaceae</taxon>
        <taxon>Mycena</taxon>
    </lineage>
</organism>
<comment type="caution">
    <text evidence="2">The sequence shown here is derived from an EMBL/GenBank/DDBJ whole genome shotgun (WGS) entry which is preliminary data.</text>
</comment>
<dbReference type="EMBL" id="JACAZE010000009">
    <property type="protein sequence ID" value="KAF7305745.1"/>
    <property type="molecule type" value="Genomic_DNA"/>
</dbReference>
<dbReference type="Proteomes" id="UP000613580">
    <property type="component" value="Unassembled WGS sequence"/>
</dbReference>
<evidence type="ECO:0000313" key="2">
    <source>
        <dbReference type="EMBL" id="KAF7305745.1"/>
    </source>
</evidence>
<proteinExistence type="predicted"/>
<dbReference type="InterPro" id="IPR001810">
    <property type="entry name" value="F-box_dom"/>
</dbReference>
<sequence>MTRNRTRAYPVATLLDLPPELCAIICDLVDRYALRQLSRVSKSFRDQAQRLLFQDVDLRGKSSGGVSSWTRALTRNPKLGGHLRRLALGSDEISHAGDDAAKIARALQKCPNLKQLVVGSPFGDTMAERHTWIIDQGTFRLTHFTNGHFSHSFLHSFWNKQTSIRMLSLLRAFDTYSGFPCRDDQLPNLVALEVPTTKWLPTSPRPLQRIQIRIEKHWAERDFARLGLFAATLTTVNLCQPSFYDVGRTVEQIAEAVPNLRHLGLTERLPTADELRYRDFVFPLSTQPAPRLEPPRFKCLETLVLYMYHIHHLVDQRHNRLHPMSEPASVAALFMEMAPQLTEVVVGAYEEDIHGERHEKTYKVMRCRESGRLTEEFGFQYDFAAVSRFEDV</sequence>
<feature type="domain" description="F-box" evidence="1">
    <location>
        <begin position="14"/>
        <end position="50"/>
    </location>
</feature>